<proteinExistence type="predicted"/>
<dbReference type="eggNOG" id="COG1609">
    <property type="taxonomic scope" value="Bacteria"/>
</dbReference>
<dbReference type="Gene3D" id="1.10.260.40">
    <property type="entry name" value="lambda repressor-like DNA-binding domains"/>
    <property type="match status" value="1"/>
</dbReference>
<dbReference type="CDD" id="cd06267">
    <property type="entry name" value="PBP1_LacI_sugar_binding-like"/>
    <property type="match status" value="1"/>
</dbReference>
<dbReference type="GO" id="GO:0000976">
    <property type="term" value="F:transcription cis-regulatory region binding"/>
    <property type="evidence" value="ECO:0007669"/>
    <property type="project" value="TreeGrafter"/>
</dbReference>
<evidence type="ECO:0000256" key="2">
    <source>
        <dbReference type="ARBA" id="ARBA00023125"/>
    </source>
</evidence>
<dbReference type="Gene3D" id="3.40.50.2300">
    <property type="match status" value="2"/>
</dbReference>
<comment type="caution">
    <text evidence="5">The sequence shown here is derived from an EMBL/GenBank/DDBJ whole genome shotgun (WGS) entry which is preliminary data.</text>
</comment>
<evidence type="ECO:0000256" key="1">
    <source>
        <dbReference type="ARBA" id="ARBA00023015"/>
    </source>
</evidence>
<dbReference type="CDD" id="cd01392">
    <property type="entry name" value="HTH_LacI"/>
    <property type="match status" value="1"/>
</dbReference>
<dbReference type="OrthoDB" id="59108at2"/>
<dbReference type="InterPro" id="IPR010982">
    <property type="entry name" value="Lambda_DNA-bd_dom_sf"/>
</dbReference>
<dbReference type="SUPFAM" id="SSF53822">
    <property type="entry name" value="Periplasmic binding protein-like I"/>
    <property type="match status" value="1"/>
</dbReference>
<keyword evidence="1" id="KW-0805">Transcription regulation</keyword>
<dbReference type="GeneID" id="98299416"/>
<dbReference type="InterPro" id="IPR000843">
    <property type="entry name" value="HTH_LacI"/>
</dbReference>
<dbReference type="Proteomes" id="UP000029050">
    <property type="component" value="Unassembled WGS sequence"/>
</dbReference>
<dbReference type="Pfam" id="PF00356">
    <property type="entry name" value="LacI"/>
    <property type="match status" value="1"/>
</dbReference>
<dbReference type="SMART" id="SM00354">
    <property type="entry name" value="HTH_LACI"/>
    <property type="match status" value="1"/>
</dbReference>
<dbReference type="PANTHER" id="PTHR30146">
    <property type="entry name" value="LACI-RELATED TRANSCRIPTIONAL REPRESSOR"/>
    <property type="match status" value="1"/>
</dbReference>
<name>A0A087CLZ6_9BIFI</name>
<dbReference type="AlphaFoldDB" id="A0A087CLZ6"/>
<dbReference type="PROSITE" id="PS50932">
    <property type="entry name" value="HTH_LACI_2"/>
    <property type="match status" value="1"/>
</dbReference>
<keyword evidence="6" id="KW-1185">Reference proteome</keyword>
<dbReference type="EMBL" id="JGZI01000002">
    <property type="protein sequence ID" value="KFI84296.1"/>
    <property type="molecule type" value="Genomic_DNA"/>
</dbReference>
<organism evidence="5 6">
    <name type="scientific">Bifidobacterium psychraerophilum</name>
    <dbReference type="NCBI Taxonomy" id="218140"/>
    <lineage>
        <taxon>Bacteria</taxon>
        <taxon>Bacillati</taxon>
        <taxon>Actinomycetota</taxon>
        <taxon>Actinomycetes</taxon>
        <taxon>Bifidobacteriales</taxon>
        <taxon>Bifidobacteriaceae</taxon>
        <taxon>Bifidobacterium</taxon>
    </lineage>
</organism>
<evidence type="ECO:0000313" key="5">
    <source>
        <dbReference type="EMBL" id="KFI84296.1"/>
    </source>
</evidence>
<sequence>MSHRALTSEASISNVAALAGVSTATVSRVLSGRRKKDDELSKRVRQAAEKLNYSVNYAASALRSDITNIIAVIVPELGGSMYSRFAEEAESVISAQGKQLMLGIGGDAHEQEQRIRAVVSRHVDGIMVVPVETEAVVELLEGVADHTPVVQVFSQAYSNRLDWVGTSNTLVMQLIAEHLSASGARSVAYLGSSTSDVDGMGLFTAFHMQMTVSGLTTQTDWIRFGSSGMDYGFTVAQEILSEGGQRPDSIICADGMTALGVVQACRSCDLEVPGDIKLVVLQDSALCEDSNFSKPSLTAVRLPWMRIAGKAMELISVEHESKSWLPSYVEMEPSLVIRESSAAS</sequence>
<reference evidence="5 6" key="1">
    <citation type="submission" date="2014-03" db="EMBL/GenBank/DDBJ databases">
        <title>Genomics of Bifidobacteria.</title>
        <authorList>
            <person name="Ventura M."/>
            <person name="Milani C."/>
            <person name="Lugli G.A."/>
        </authorList>
    </citation>
    <scope>NUCLEOTIDE SEQUENCE [LARGE SCALE GENOMIC DNA]</scope>
    <source>
        <strain evidence="5 6">LMG 21775</strain>
    </source>
</reference>
<dbReference type="STRING" id="218140.BPSY_0174"/>
<dbReference type="Pfam" id="PF13377">
    <property type="entry name" value="Peripla_BP_3"/>
    <property type="match status" value="1"/>
</dbReference>
<evidence type="ECO:0000313" key="6">
    <source>
        <dbReference type="Proteomes" id="UP000029050"/>
    </source>
</evidence>
<gene>
    <name evidence="5" type="ORF">BPSY_0174</name>
</gene>
<dbReference type="InterPro" id="IPR046335">
    <property type="entry name" value="LacI/GalR-like_sensor"/>
</dbReference>
<evidence type="ECO:0000256" key="3">
    <source>
        <dbReference type="ARBA" id="ARBA00023163"/>
    </source>
</evidence>
<keyword evidence="3" id="KW-0804">Transcription</keyword>
<dbReference type="GO" id="GO:0003700">
    <property type="term" value="F:DNA-binding transcription factor activity"/>
    <property type="evidence" value="ECO:0007669"/>
    <property type="project" value="TreeGrafter"/>
</dbReference>
<dbReference type="SUPFAM" id="SSF47413">
    <property type="entry name" value="lambda repressor-like DNA-binding domains"/>
    <property type="match status" value="1"/>
</dbReference>
<evidence type="ECO:0000259" key="4">
    <source>
        <dbReference type="PROSITE" id="PS50932"/>
    </source>
</evidence>
<dbReference type="InterPro" id="IPR028082">
    <property type="entry name" value="Peripla_BP_I"/>
</dbReference>
<dbReference type="RefSeq" id="WP_033495975.1">
    <property type="nucleotide sequence ID" value="NZ_JBDNLK010000007.1"/>
</dbReference>
<accession>A0A087CLZ6</accession>
<dbReference type="PANTHER" id="PTHR30146:SF109">
    <property type="entry name" value="HTH-TYPE TRANSCRIPTIONAL REGULATOR GALS"/>
    <property type="match status" value="1"/>
</dbReference>
<feature type="domain" description="HTH lacI-type" evidence="4">
    <location>
        <begin position="10"/>
        <end position="64"/>
    </location>
</feature>
<protein>
    <submittedName>
        <fullName evidence="5">LacI family transcriptional regulator</fullName>
    </submittedName>
</protein>
<keyword evidence="2" id="KW-0238">DNA-binding</keyword>